<dbReference type="EMBL" id="KN834765">
    <property type="protein sequence ID" value="KIK62929.1"/>
    <property type="molecule type" value="Genomic_DNA"/>
</dbReference>
<dbReference type="HOGENOM" id="CLU_2469312_0_0_1"/>
<dbReference type="AlphaFoldDB" id="A0A0D0CJG3"/>
<evidence type="ECO:0000313" key="2">
    <source>
        <dbReference type="Proteomes" id="UP000053593"/>
    </source>
</evidence>
<proteinExistence type="predicted"/>
<keyword evidence="2" id="KW-1185">Reference proteome</keyword>
<sequence length="88" mass="10227">MHLLSLSVHLHSFFFDYPSLVSWFFLCVWCCRSFQCLFRSCASYFTDARSSSSILVLSLCIHPSALRWTTRKQLASVTCIDNCCTHHR</sequence>
<evidence type="ECO:0000313" key="1">
    <source>
        <dbReference type="EMBL" id="KIK62929.1"/>
    </source>
</evidence>
<dbReference type="Proteomes" id="UP000053593">
    <property type="component" value="Unassembled WGS sequence"/>
</dbReference>
<gene>
    <name evidence="1" type="ORF">GYMLUDRAFT_471114</name>
</gene>
<name>A0A0D0CJG3_9AGAR</name>
<reference evidence="1 2" key="1">
    <citation type="submission" date="2014-04" db="EMBL/GenBank/DDBJ databases">
        <title>Evolutionary Origins and Diversification of the Mycorrhizal Mutualists.</title>
        <authorList>
            <consortium name="DOE Joint Genome Institute"/>
            <consortium name="Mycorrhizal Genomics Consortium"/>
            <person name="Kohler A."/>
            <person name="Kuo A."/>
            <person name="Nagy L.G."/>
            <person name="Floudas D."/>
            <person name="Copeland A."/>
            <person name="Barry K.W."/>
            <person name="Cichocki N."/>
            <person name="Veneault-Fourrey C."/>
            <person name="LaButti K."/>
            <person name="Lindquist E.A."/>
            <person name="Lipzen A."/>
            <person name="Lundell T."/>
            <person name="Morin E."/>
            <person name="Murat C."/>
            <person name="Riley R."/>
            <person name="Ohm R."/>
            <person name="Sun H."/>
            <person name="Tunlid A."/>
            <person name="Henrissat B."/>
            <person name="Grigoriev I.V."/>
            <person name="Hibbett D.S."/>
            <person name="Martin F."/>
        </authorList>
    </citation>
    <scope>NUCLEOTIDE SEQUENCE [LARGE SCALE GENOMIC DNA]</scope>
    <source>
        <strain evidence="1 2">FD-317 M1</strain>
    </source>
</reference>
<protein>
    <submittedName>
        <fullName evidence="1">Uncharacterized protein</fullName>
    </submittedName>
</protein>
<accession>A0A0D0CJG3</accession>
<organism evidence="1 2">
    <name type="scientific">Collybiopsis luxurians FD-317 M1</name>
    <dbReference type="NCBI Taxonomy" id="944289"/>
    <lineage>
        <taxon>Eukaryota</taxon>
        <taxon>Fungi</taxon>
        <taxon>Dikarya</taxon>
        <taxon>Basidiomycota</taxon>
        <taxon>Agaricomycotina</taxon>
        <taxon>Agaricomycetes</taxon>
        <taxon>Agaricomycetidae</taxon>
        <taxon>Agaricales</taxon>
        <taxon>Marasmiineae</taxon>
        <taxon>Omphalotaceae</taxon>
        <taxon>Collybiopsis</taxon>
        <taxon>Collybiopsis luxurians</taxon>
    </lineage>
</organism>